<proteinExistence type="predicted"/>
<protein>
    <submittedName>
        <fullName evidence="1">Uncharacterized protein</fullName>
    </submittedName>
</protein>
<dbReference type="AlphaFoldDB" id="A0AA96GEQ8"/>
<dbReference type="EMBL" id="CP116967">
    <property type="protein sequence ID" value="WNM59812.1"/>
    <property type="molecule type" value="Genomic_DNA"/>
</dbReference>
<keyword evidence="2" id="KW-1185">Reference proteome</keyword>
<evidence type="ECO:0000313" key="2">
    <source>
        <dbReference type="Proteomes" id="UP001302719"/>
    </source>
</evidence>
<reference evidence="1 2" key="1">
    <citation type="submission" date="2023-01" db="EMBL/GenBank/DDBJ databases">
        <title>Cultivation and genomic characterization of new, ubiquitous marine nitrite-oxidizing bacteria from the Nitrospirales.</title>
        <authorList>
            <person name="Mueller A.J."/>
            <person name="Daebeler A."/>
            <person name="Herbold C.W."/>
            <person name="Kirkegaard R.H."/>
            <person name="Daims H."/>
        </authorList>
    </citation>
    <scope>NUCLEOTIDE SEQUENCE [LARGE SCALE GENOMIC DNA]</scope>
    <source>
        <strain evidence="1 2">VA</strain>
    </source>
</reference>
<name>A0AA96GEQ8_9BACT</name>
<accession>A0AA96GEQ8</accession>
<gene>
    <name evidence="1" type="ORF">PP769_08670</name>
</gene>
<evidence type="ECO:0000313" key="1">
    <source>
        <dbReference type="EMBL" id="WNM59812.1"/>
    </source>
</evidence>
<sequence length="248" mass="28332">MWYGYVNFSRFPFRFILLIVLLMVIPGYGFANNQDILPLRLDPRPFSPALCQSSGHDKSIRIQVAKYRDLVIRRVPGQFVPSQSSEARIKQYVHFIRMQDLTDGVVNQGAIAFDRNYAVIFTTEHPEGIARSKFMASLPEPQQQMGNAALNTFLHLRQVFYAAIDTCRPYPPFVVYGTDEEIDRIEAARRTFAQRVYQFNSDPTASFAFTWHETGMADGFIDPDAGMGTNVSYQAMNPLNFYVPSEYP</sequence>
<dbReference type="KEGG" id="nall:PP769_08670"/>
<dbReference type="RefSeq" id="WP_312646675.1">
    <property type="nucleotide sequence ID" value="NZ_CP116967.1"/>
</dbReference>
<dbReference type="Proteomes" id="UP001302719">
    <property type="component" value="Chromosome"/>
</dbReference>
<organism evidence="1 2">
    <name type="scientific">Candidatus Nitrospira allomarina</name>
    <dbReference type="NCBI Taxonomy" id="3020900"/>
    <lineage>
        <taxon>Bacteria</taxon>
        <taxon>Pseudomonadati</taxon>
        <taxon>Nitrospirota</taxon>
        <taxon>Nitrospiria</taxon>
        <taxon>Nitrospirales</taxon>
        <taxon>Nitrospiraceae</taxon>
        <taxon>Nitrospira</taxon>
    </lineage>
</organism>